<keyword evidence="2" id="KW-0964">Secreted</keyword>
<dbReference type="SUPFAM" id="SSF82895">
    <property type="entry name" value="TSP-1 type 1 repeat"/>
    <property type="match status" value="1"/>
</dbReference>
<keyword evidence="3" id="KW-0272">Extracellular matrix</keyword>
<reference evidence="13" key="1">
    <citation type="submission" date="2025-08" db="UniProtKB">
        <authorList>
            <consortium name="RefSeq"/>
        </authorList>
    </citation>
    <scope>IDENTIFICATION</scope>
    <source>
        <tissue evidence="13">Total insect</tissue>
    </source>
</reference>
<sequence>MSQAAVPTCLLAALAAVVVLVPGGSAASTCSADELAVYRVFLDTHWSRDTFPKQYPEWRPPAGWSKMVGRTHDASYWLFREGEMASAGLQAFAEKGHSDSLEAADHEGVYDEFTAPPVPRGVGRTVADFFLDGNHSLVSVAVRVVPSPDWFIGVDSLDLCRGNHWIDSIAIEVDPMDAGTDNGFTFTAPNWPSEPKEPVARITSKRPSHPANSFYYPKLDKLPSIATLTFVKERVYHLSAELSRNASRGRDAVHAVVDGNDISNDLSPSLGASLGGGLGGSVFDSTESAIRRTSKARRSKKGSRQAKHCQVSEWSPWSACSVSCGVGDATRSRRVLEHPRRGGTPCPALQERRWCGGHSECPQNFFNW</sequence>
<name>A0A6P8Y3J9_THRPL</name>
<protein>
    <submittedName>
        <fullName evidence="13">Spondin-2-like isoform X1</fullName>
    </submittedName>
</protein>
<dbReference type="InParanoid" id="A0A6P8Y3J9"/>
<keyword evidence="7" id="KW-1015">Disulfide bond</keyword>
<feature type="signal peptide" evidence="10">
    <location>
        <begin position="1"/>
        <end position="26"/>
    </location>
</feature>
<dbReference type="InterPro" id="IPR051418">
    <property type="entry name" value="Spondin/Thrombospondin_T1"/>
</dbReference>
<feature type="chain" id="PRO_5028176328" evidence="10">
    <location>
        <begin position="27"/>
        <end position="368"/>
    </location>
</feature>
<evidence type="ECO:0000256" key="6">
    <source>
        <dbReference type="ARBA" id="ARBA00022889"/>
    </source>
</evidence>
<keyword evidence="5 10" id="KW-0732">Signal</keyword>
<dbReference type="Pfam" id="PF06468">
    <property type="entry name" value="Spond_N"/>
    <property type="match status" value="1"/>
</dbReference>
<keyword evidence="6" id="KW-0130">Cell adhesion</keyword>
<evidence type="ECO:0000256" key="7">
    <source>
        <dbReference type="ARBA" id="ARBA00023157"/>
    </source>
</evidence>
<dbReference type="Gene3D" id="2.20.100.10">
    <property type="entry name" value="Thrombospondin type-1 (TSP1) repeat"/>
    <property type="match status" value="1"/>
</dbReference>
<dbReference type="FunFam" id="2.20.100.10:FF:000026">
    <property type="entry name" value="Spondin 1"/>
    <property type="match status" value="1"/>
</dbReference>
<evidence type="ECO:0000256" key="8">
    <source>
        <dbReference type="ARBA" id="ARBA00023180"/>
    </source>
</evidence>
<dbReference type="InterPro" id="IPR009465">
    <property type="entry name" value="Spondin_N"/>
</dbReference>
<feature type="region of interest" description="Disordered" evidence="9">
    <location>
        <begin position="186"/>
        <end position="205"/>
    </location>
</feature>
<evidence type="ECO:0000313" key="13">
    <source>
        <dbReference type="RefSeq" id="XP_034234083.1"/>
    </source>
</evidence>
<organism evidence="13">
    <name type="scientific">Thrips palmi</name>
    <name type="common">Melon thrips</name>
    <dbReference type="NCBI Taxonomy" id="161013"/>
    <lineage>
        <taxon>Eukaryota</taxon>
        <taxon>Metazoa</taxon>
        <taxon>Ecdysozoa</taxon>
        <taxon>Arthropoda</taxon>
        <taxon>Hexapoda</taxon>
        <taxon>Insecta</taxon>
        <taxon>Pterygota</taxon>
        <taxon>Neoptera</taxon>
        <taxon>Paraneoptera</taxon>
        <taxon>Thysanoptera</taxon>
        <taxon>Terebrantia</taxon>
        <taxon>Thripoidea</taxon>
        <taxon>Thripidae</taxon>
        <taxon>Thrips</taxon>
    </lineage>
</organism>
<dbReference type="RefSeq" id="XP_034234083.1">
    <property type="nucleotide sequence ID" value="XM_034378192.1"/>
</dbReference>
<gene>
    <name evidence="13" type="primary">LOC117641088</name>
</gene>
<dbReference type="GO" id="GO:0046872">
    <property type="term" value="F:metal ion binding"/>
    <property type="evidence" value="ECO:0007669"/>
    <property type="project" value="UniProtKB-KW"/>
</dbReference>
<dbReference type="GO" id="GO:0007155">
    <property type="term" value="P:cell adhesion"/>
    <property type="evidence" value="ECO:0007669"/>
    <property type="project" value="UniProtKB-KW"/>
</dbReference>
<dbReference type="OrthoDB" id="6090599at2759"/>
<dbReference type="SMART" id="SM00209">
    <property type="entry name" value="TSP1"/>
    <property type="match status" value="1"/>
</dbReference>
<comment type="subcellular location">
    <subcellularLocation>
        <location evidence="1">Secreted</location>
        <location evidence="1">Extracellular space</location>
        <location evidence="1">Extracellular matrix</location>
    </subcellularLocation>
</comment>
<dbReference type="Proteomes" id="UP000515158">
    <property type="component" value="Unplaced"/>
</dbReference>
<dbReference type="PANTHER" id="PTHR11311">
    <property type="entry name" value="SPONDIN"/>
    <property type="match status" value="1"/>
</dbReference>
<dbReference type="InterPro" id="IPR000884">
    <property type="entry name" value="TSP1_rpt"/>
</dbReference>
<dbReference type="PROSITE" id="PS50092">
    <property type="entry name" value="TSP1"/>
    <property type="match status" value="1"/>
</dbReference>
<evidence type="ECO:0000256" key="2">
    <source>
        <dbReference type="ARBA" id="ARBA00022525"/>
    </source>
</evidence>
<evidence type="ECO:0000256" key="9">
    <source>
        <dbReference type="SAM" id="MobiDB-lite"/>
    </source>
</evidence>
<accession>A0A6P8Y3J9</accession>
<evidence type="ECO:0000256" key="4">
    <source>
        <dbReference type="ARBA" id="ARBA00022723"/>
    </source>
</evidence>
<dbReference type="InterPro" id="IPR044004">
    <property type="entry name" value="TSP1_spondin_dom"/>
</dbReference>
<feature type="domain" description="Spondin" evidence="11">
    <location>
        <begin position="26"/>
        <end position="210"/>
    </location>
</feature>
<dbReference type="Pfam" id="PF19028">
    <property type="entry name" value="TSP1_spondin"/>
    <property type="match status" value="1"/>
</dbReference>
<evidence type="ECO:0000256" key="5">
    <source>
        <dbReference type="ARBA" id="ARBA00022729"/>
    </source>
</evidence>
<keyword evidence="4" id="KW-0479">Metal-binding</keyword>
<evidence type="ECO:0000256" key="3">
    <source>
        <dbReference type="ARBA" id="ARBA00022530"/>
    </source>
</evidence>
<dbReference type="PROSITE" id="PS51020">
    <property type="entry name" value="SPONDIN"/>
    <property type="match status" value="1"/>
</dbReference>
<keyword evidence="8" id="KW-0325">Glycoprotein</keyword>
<dbReference type="AlphaFoldDB" id="A0A6P8Y3J9"/>
<evidence type="ECO:0000313" key="12">
    <source>
        <dbReference type="Proteomes" id="UP000515158"/>
    </source>
</evidence>
<evidence type="ECO:0000256" key="1">
    <source>
        <dbReference type="ARBA" id="ARBA00004498"/>
    </source>
</evidence>
<keyword evidence="12" id="KW-1185">Reference proteome</keyword>
<dbReference type="InterPro" id="IPR036383">
    <property type="entry name" value="TSP1_rpt_sf"/>
</dbReference>
<evidence type="ECO:0000256" key="10">
    <source>
        <dbReference type="SAM" id="SignalP"/>
    </source>
</evidence>
<dbReference type="GO" id="GO:0031012">
    <property type="term" value="C:extracellular matrix"/>
    <property type="evidence" value="ECO:0007669"/>
    <property type="project" value="TreeGrafter"/>
</dbReference>
<proteinExistence type="predicted"/>
<dbReference type="Gene3D" id="2.60.40.2130">
    <property type="entry name" value="F-spondin domain"/>
    <property type="match status" value="1"/>
</dbReference>
<dbReference type="PANTHER" id="PTHR11311:SF15">
    <property type="entry name" value="SPONDIN-2"/>
    <property type="match status" value="1"/>
</dbReference>
<dbReference type="InterPro" id="IPR038678">
    <property type="entry name" value="Spondin_N_sf"/>
</dbReference>
<dbReference type="NCBIfam" id="NF038123">
    <property type="entry name" value="NF038123_dom"/>
    <property type="match status" value="1"/>
</dbReference>
<dbReference type="GeneID" id="117641088"/>
<evidence type="ECO:0000259" key="11">
    <source>
        <dbReference type="PROSITE" id="PS51020"/>
    </source>
</evidence>
<dbReference type="KEGG" id="tpal:117641088"/>